<organism evidence="1 2">
    <name type="scientific">Colletotrichum spaethianum</name>
    <dbReference type="NCBI Taxonomy" id="700344"/>
    <lineage>
        <taxon>Eukaryota</taxon>
        <taxon>Fungi</taxon>
        <taxon>Dikarya</taxon>
        <taxon>Ascomycota</taxon>
        <taxon>Pezizomycotina</taxon>
        <taxon>Sordariomycetes</taxon>
        <taxon>Hypocreomycetidae</taxon>
        <taxon>Glomerellales</taxon>
        <taxon>Glomerellaceae</taxon>
        <taxon>Colletotrichum</taxon>
        <taxon>Colletotrichum spaethianum species complex</taxon>
    </lineage>
</organism>
<evidence type="ECO:0000313" key="2">
    <source>
        <dbReference type="Proteomes" id="UP001055115"/>
    </source>
</evidence>
<dbReference type="EMBL" id="BQXU01000004">
    <property type="protein sequence ID" value="GKT42249.1"/>
    <property type="molecule type" value="Genomic_DNA"/>
</dbReference>
<accession>A0AA37L7V7</accession>
<dbReference type="GeneID" id="73323232"/>
<name>A0AA37L7V7_9PEZI</name>
<reference evidence="1 2" key="1">
    <citation type="submission" date="2022-03" db="EMBL/GenBank/DDBJ databases">
        <title>Genome data of Colletotrichum spp.</title>
        <authorList>
            <person name="Utami Y.D."/>
            <person name="Hiruma K."/>
        </authorList>
    </citation>
    <scope>NUCLEOTIDE SEQUENCE [LARGE SCALE GENOMIC DNA]</scope>
    <source>
        <strain evidence="1 2">MAFF 239500</strain>
    </source>
</reference>
<gene>
    <name evidence="1" type="ORF">ColSpa_02430</name>
</gene>
<protein>
    <submittedName>
        <fullName evidence="1">Uncharacterized protein</fullName>
    </submittedName>
</protein>
<proteinExistence type="predicted"/>
<keyword evidence="2" id="KW-1185">Reference proteome</keyword>
<dbReference type="RefSeq" id="XP_049124599.1">
    <property type="nucleotide sequence ID" value="XM_049268642.1"/>
</dbReference>
<sequence length="72" mass="8153">MPTIYLPYLNPSVGRQCGDNTKGSQIEEPERGGRLCQCKSKSQCCKRLIRRGLTRPLTVQQPEHVSSSLREH</sequence>
<dbReference type="AlphaFoldDB" id="A0AA37L7V7"/>
<evidence type="ECO:0000313" key="1">
    <source>
        <dbReference type="EMBL" id="GKT42249.1"/>
    </source>
</evidence>
<dbReference type="Proteomes" id="UP001055115">
    <property type="component" value="Unassembled WGS sequence"/>
</dbReference>
<comment type="caution">
    <text evidence="1">The sequence shown here is derived from an EMBL/GenBank/DDBJ whole genome shotgun (WGS) entry which is preliminary data.</text>
</comment>